<sequence>MYRQSKLGRLLQELYYWNNDCYHMAYPSQSVDDTGWLVNKYHKTEQLAIRAIEEREECVQEIVYATQMLNIDIIAAMSDKKYLDLLMDTTHVTPDEIEKMISQIREGFCVLGITDY</sequence>
<reference evidence="1 2" key="1">
    <citation type="journal article" date="2019" name="Int. J. Syst. Evol. Microbiol.">
        <title>The Global Catalogue of Microorganisms (GCM) 10K type strain sequencing project: providing services to taxonomists for standard genome sequencing and annotation.</title>
        <authorList>
            <consortium name="The Broad Institute Genomics Platform"/>
            <consortium name="The Broad Institute Genome Sequencing Center for Infectious Disease"/>
            <person name="Wu L."/>
            <person name="Ma J."/>
        </authorList>
    </citation>
    <scope>NUCLEOTIDE SEQUENCE [LARGE SCALE GENOMIC DNA]</scope>
    <source>
        <strain evidence="1 2">JCM 14193</strain>
    </source>
</reference>
<comment type="caution">
    <text evidence="1">The sequence shown here is derived from an EMBL/GenBank/DDBJ whole genome shotgun (WGS) entry which is preliminary data.</text>
</comment>
<evidence type="ECO:0000313" key="2">
    <source>
        <dbReference type="Proteomes" id="UP001500740"/>
    </source>
</evidence>
<protein>
    <submittedName>
        <fullName evidence="1">Uncharacterized protein</fullName>
    </submittedName>
</protein>
<dbReference type="EMBL" id="BAAACZ010000036">
    <property type="protein sequence ID" value="GAA0472836.1"/>
    <property type="molecule type" value="Genomic_DNA"/>
</dbReference>
<dbReference type="Proteomes" id="UP001500740">
    <property type="component" value="Unassembled WGS sequence"/>
</dbReference>
<accession>A0ABN1AC68</accession>
<organism evidence="1 2">
    <name type="scientific">Alkalibacillus silvisoli</name>
    <dbReference type="NCBI Taxonomy" id="392823"/>
    <lineage>
        <taxon>Bacteria</taxon>
        <taxon>Bacillati</taxon>
        <taxon>Bacillota</taxon>
        <taxon>Bacilli</taxon>
        <taxon>Bacillales</taxon>
        <taxon>Bacillaceae</taxon>
        <taxon>Alkalibacillus</taxon>
    </lineage>
</organism>
<keyword evidence="2" id="KW-1185">Reference proteome</keyword>
<evidence type="ECO:0000313" key="1">
    <source>
        <dbReference type="EMBL" id="GAA0472836.1"/>
    </source>
</evidence>
<gene>
    <name evidence="1" type="ORF">GCM10008935_30870</name>
</gene>
<name>A0ABN1AC68_9BACI</name>
<dbReference type="RefSeq" id="WP_343785159.1">
    <property type="nucleotide sequence ID" value="NZ_BAAACZ010000036.1"/>
</dbReference>
<proteinExistence type="predicted"/>